<gene>
    <name evidence="1" type="ORF">I5U67_03735</name>
</gene>
<organism evidence="1 2">
    <name type="scientific">Stenotrophomonas maltophilia</name>
    <name type="common">Pseudomonas maltophilia</name>
    <name type="synonym">Xanthomonas maltophilia</name>
    <dbReference type="NCBI Taxonomy" id="40324"/>
    <lineage>
        <taxon>Bacteria</taxon>
        <taxon>Pseudomonadati</taxon>
        <taxon>Pseudomonadota</taxon>
        <taxon>Gammaproteobacteria</taxon>
        <taxon>Lysobacterales</taxon>
        <taxon>Lysobacteraceae</taxon>
        <taxon>Stenotrophomonas</taxon>
        <taxon>Stenotrophomonas maltophilia group</taxon>
    </lineage>
</organism>
<dbReference type="Pfam" id="PF13688">
    <property type="entry name" value="Reprolysin_5"/>
    <property type="match status" value="1"/>
</dbReference>
<dbReference type="EMBL" id="JADUNP010000005">
    <property type="protein sequence ID" value="MBH1651281.1"/>
    <property type="molecule type" value="Genomic_DNA"/>
</dbReference>
<accession>A0AA89W743</accession>
<dbReference type="Proteomes" id="UP000625930">
    <property type="component" value="Unassembled WGS sequence"/>
</dbReference>
<proteinExistence type="predicted"/>
<evidence type="ECO:0000313" key="2">
    <source>
        <dbReference type="Proteomes" id="UP000625930"/>
    </source>
</evidence>
<evidence type="ECO:0008006" key="3">
    <source>
        <dbReference type="Google" id="ProtNLM"/>
    </source>
</evidence>
<dbReference type="InterPro" id="IPR024079">
    <property type="entry name" value="MetalloPept_cat_dom_sf"/>
</dbReference>
<dbReference type="Gene3D" id="3.40.390.10">
    <property type="entry name" value="Collagenase (Catalytic Domain)"/>
    <property type="match status" value="1"/>
</dbReference>
<dbReference type="GO" id="GO:0008237">
    <property type="term" value="F:metallopeptidase activity"/>
    <property type="evidence" value="ECO:0007669"/>
    <property type="project" value="InterPro"/>
</dbReference>
<dbReference type="RefSeq" id="WP_164171315.1">
    <property type="nucleotide sequence ID" value="NZ_CP040438.1"/>
</dbReference>
<reference evidence="1" key="1">
    <citation type="submission" date="2020-11" db="EMBL/GenBank/DDBJ databases">
        <title>Enhanced detection system for hospital associated transmission using whole genome sequencing surveillance.</title>
        <authorList>
            <person name="Harrison L.H."/>
            <person name="Van Tyne D."/>
            <person name="Marsh J.W."/>
            <person name="Griffith M.P."/>
            <person name="Snyder D.J."/>
            <person name="Cooper V.S."/>
            <person name="Mustapha M."/>
        </authorList>
    </citation>
    <scope>NUCLEOTIDE SEQUENCE</scope>
    <source>
        <strain evidence="1">STEN00091</strain>
    </source>
</reference>
<name>A0AA89W743_STEMA</name>
<protein>
    <recommendedName>
        <fullName evidence="3">Peptidyl-Asp metalloendopeptidase</fullName>
    </recommendedName>
</protein>
<evidence type="ECO:0000313" key="1">
    <source>
        <dbReference type="EMBL" id="MBH1651281.1"/>
    </source>
</evidence>
<comment type="caution">
    <text evidence="1">The sequence shown here is derived from an EMBL/GenBank/DDBJ whole genome shotgun (WGS) entry which is preliminary data.</text>
</comment>
<sequence>MERALFCLVLVLLGIFPSVAKTDSRFVQIPAGGWDPGPELRRQYEGSIVDWVRRVDVHPEALSGDSIEVDLFDMTVRLERVAGYPAGDAPDPVHALAVQNGGTSSGTMPSRLRWAGVTASSSSPCTDVEGMVRVSEASDGQLQAIFDIGSLRYELQGSVLIRKDLRRLPREAPVRDVSPAVPGAAASAEYLPAGKSTVRVLFGYGTAAIGTDREEVFAEMRRAVCLANKGFSDSGIQIELERAGNALPGYRETGVTQTLDDLMAGRRGALGFMHQVRDVAKADIVLMIIDTGSSLSFCGQAQRLLATKETAFAVVERNCLGASTSSLAHEIGHLFGADHEPANASISPPRFSYGHGYQAPENVPDRWRTVMSYECSGVPCHRVNLWSSPDLSHNGLPAGTEKTHHNVRVLNETRQMIADFYPWP</sequence>
<dbReference type="SUPFAM" id="SSF55486">
    <property type="entry name" value="Metalloproteases ('zincins'), catalytic domain"/>
    <property type="match status" value="1"/>
</dbReference>
<dbReference type="AlphaFoldDB" id="A0AA89W743"/>